<dbReference type="PANTHER" id="PTHR32332">
    <property type="entry name" value="2-NITROPROPANE DIOXYGENASE"/>
    <property type="match status" value="1"/>
</dbReference>
<evidence type="ECO:0000256" key="1">
    <source>
        <dbReference type="ARBA" id="ARBA00022630"/>
    </source>
</evidence>
<evidence type="ECO:0000256" key="2">
    <source>
        <dbReference type="ARBA" id="ARBA00022643"/>
    </source>
</evidence>
<dbReference type="SUPFAM" id="SSF51412">
    <property type="entry name" value="Inosine monophosphate dehydrogenase (IMPDH)"/>
    <property type="match status" value="1"/>
</dbReference>
<keyword evidence="5" id="KW-1185">Reference proteome</keyword>
<dbReference type="PANTHER" id="PTHR32332:SF20">
    <property type="entry name" value="2-NITROPROPANE DIOXYGENASE-LIKE PROTEIN"/>
    <property type="match status" value="1"/>
</dbReference>
<dbReference type="InterPro" id="IPR004136">
    <property type="entry name" value="NMO"/>
</dbReference>
<dbReference type="GO" id="GO:0016491">
    <property type="term" value="F:oxidoreductase activity"/>
    <property type="evidence" value="ECO:0007669"/>
    <property type="project" value="UniProtKB-KW"/>
</dbReference>
<gene>
    <name evidence="4" type="ORF">ACFOKA_08795</name>
</gene>
<keyword evidence="3 4" id="KW-0560">Oxidoreductase</keyword>
<evidence type="ECO:0000313" key="4">
    <source>
        <dbReference type="EMBL" id="MFC3052002.1"/>
    </source>
</evidence>
<keyword evidence="1" id="KW-0285">Flavoprotein</keyword>
<dbReference type="Proteomes" id="UP001595444">
    <property type="component" value="Unassembled WGS sequence"/>
</dbReference>
<comment type="caution">
    <text evidence="4">The sequence shown here is derived from an EMBL/GenBank/DDBJ whole genome shotgun (WGS) entry which is preliminary data.</text>
</comment>
<name>A0ABV7D5Q0_9PROT</name>
<sequence>MADTYVNASVSNRFTQEYGLAHPFACAGLAFAGMTPPLAIAVSKVGALGAVGIGKMPAPYIEFLVNSIRAATDGPFNVNFITIFTEDSHIAMCEKLKPAVVSFHWGHPPKSWISRLQAAGIKVWEQVGSVDAAKLAVDEGIDLIIAQGTEAGGHNLGTLPLFVLLPEIIDAVAPVMVLAAGAISDGRGVAGALAMGADGVWVGTRMAATVEADIVDSYKTKMLQSEADDAVLSSLFGRDTLDFNPMRLLRNKIVEEWQGREEEAPVDPFAEELLGTMKIGDMELPLHKFSNMMPMSTATADVEQMPLLAGQGVGLIKTIEPAGVVVEKMMADAKAILQKLGKAAG</sequence>
<organism evidence="4 5">
    <name type="scientific">Kordiimonas pumila</name>
    <dbReference type="NCBI Taxonomy" id="2161677"/>
    <lineage>
        <taxon>Bacteria</taxon>
        <taxon>Pseudomonadati</taxon>
        <taxon>Pseudomonadota</taxon>
        <taxon>Alphaproteobacteria</taxon>
        <taxon>Kordiimonadales</taxon>
        <taxon>Kordiimonadaceae</taxon>
        <taxon>Kordiimonas</taxon>
    </lineage>
</organism>
<dbReference type="EMBL" id="JBHRSL010000006">
    <property type="protein sequence ID" value="MFC3052002.1"/>
    <property type="molecule type" value="Genomic_DNA"/>
</dbReference>
<dbReference type="InterPro" id="IPR013785">
    <property type="entry name" value="Aldolase_TIM"/>
</dbReference>
<proteinExistence type="predicted"/>
<dbReference type="CDD" id="cd04730">
    <property type="entry name" value="NPD_like"/>
    <property type="match status" value="1"/>
</dbReference>
<accession>A0ABV7D5Q0</accession>
<dbReference type="EC" id="1.13.12.-" evidence="4"/>
<keyword evidence="2" id="KW-0288">FMN</keyword>
<dbReference type="Gene3D" id="3.20.20.70">
    <property type="entry name" value="Aldolase class I"/>
    <property type="match status" value="1"/>
</dbReference>
<evidence type="ECO:0000313" key="5">
    <source>
        <dbReference type="Proteomes" id="UP001595444"/>
    </source>
</evidence>
<dbReference type="RefSeq" id="WP_194215416.1">
    <property type="nucleotide sequence ID" value="NZ_CP061205.1"/>
</dbReference>
<reference evidence="5" key="1">
    <citation type="journal article" date="2019" name="Int. J. Syst. Evol. Microbiol.">
        <title>The Global Catalogue of Microorganisms (GCM) 10K type strain sequencing project: providing services to taxonomists for standard genome sequencing and annotation.</title>
        <authorList>
            <consortium name="The Broad Institute Genomics Platform"/>
            <consortium name="The Broad Institute Genome Sequencing Center for Infectious Disease"/>
            <person name="Wu L."/>
            <person name="Ma J."/>
        </authorList>
    </citation>
    <scope>NUCLEOTIDE SEQUENCE [LARGE SCALE GENOMIC DNA]</scope>
    <source>
        <strain evidence="5">KCTC 62164</strain>
    </source>
</reference>
<evidence type="ECO:0000256" key="3">
    <source>
        <dbReference type="ARBA" id="ARBA00023002"/>
    </source>
</evidence>
<protein>
    <submittedName>
        <fullName evidence="4">NAD(P)H-dependent flavin oxidoreductase</fullName>
        <ecNumber evidence="4">1.13.12.-</ecNumber>
    </submittedName>
</protein>
<dbReference type="Pfam" id="PF03060">
    <property type="entry name" value="NMO"/>
    <property type="match status" value="1"/>
</dbReference>